<organism evidence="1 2">
    <name type="scientific">Smallanthus sonchifolius</name>
    <dbReference type="NCBI Taxonomy" id="185202"/>
    <lineage>
        <taxon>Eukaryota</taxon>
        <taxon>Viridiplantae</taxon>
        <taxon>Streptophyta</taxon>
        <taxon>Embryophyta</taxon>
        <taxon>Tracheophyta</taxon>
        <taxon>Spermatophyta</taxon>
        <taxon>Magnoliopsida</taxon>
        <taxon>eudicotyledons</taxon>
        <taxon>Gunneridae</taxon>
        <taxon>Pentapetalae</taxon>
        <taxon>asterids</taxon>
        <taxon>campanulids</taxon>
        <taxon>Asterales</taxon>
        <taxon>Asteraceae</taxon>
        <taxon>Asteroideae</taxon>
        <taxon>Heliantheae alliance</taxon>
        <taxon>Millerieae</taxon>
        <taxon>Smallanthus</taxon>
    </lineage>
</organism>
<dbReference type="EMBL" id="CM042028">
    <property type="protein sequence ID" value="KAI3800014.1"/>
    <property type="molecule type" value="Genomic_DNA"/>
</dbReference>
<reference evidence="1 2" key="2">
    <citation type="journal article" date="2022" name="Mol. Ecol. Resour.">
        <title>The genomes of chicory, endive, great burdock and yacon provide insights into Asteraceae paleo-polyploidization history and plant inulin production.</title>
        <authorList>
            <person name="Fan W."/>
            <person name="Wang S."/>
            <person name="Wang H."/>
            <person name="Wang A."/>
            <person name="Jiang F."/>
            <person name="Liu H."/>
            <person name="Zhao H."/>
            <person name="Xu D."/>
            <person name="Zhang Y."/>
        </authorList>
    </citation>
    <scope>NUCLEOTIDE SEQUENCE [LARGE SCALE GENOMIC DNA]</scope>
    <source>
        <strain evidence="2">cv. Yunnan</strain>
        <tissue evidence="1">Leaves</tissue>
    </source>
</reference>
<name>A0ACB9HWA1_9ASTR</name>
<reference evidence="2" key="1">
    <citation type="journal article" date="2022" name="Mol. Ecol. Resour.">
        <title>The genomes of chicory, endive, great burdock and yacon provide insights into Asteraceae palaeo-polyploidization history and plant inulin production.</title>
        <authorList>
            <person name="Fan W."/>
            <person name="Wang S."/>
            <person name="Wang H."/>
            <person name="Wang A."/>
            <person name="Jiang F."/>
            <person name="Liu H."/>
            <person name="Zhao H."/>
            <person name="Xu D."/>
            <person name="Zhang Y."/>
        </authorList>
    </citation>
    <scope>NUCLEOTIDE SEQUENCE [LARGE SCALE GENOMIC DNA]</scope>
    <source>
        <strain evidence="2">cv. Yunnan</strain>
    </source>
</reference>
<evidence type="ECO:0000313" key="1">
    <source>
        <dbReference type="EMBL" id="KAI3800014.1"/>
    </source>
</evidence>
<evidence type="ECO:0000313" key="2">
    <source>
        <dbReference type="Proteomes" id="UP001056120"/>
    </source>
</evidence>
<keyword evidence="2" id="KW-1185">Reference proteome</keyword>
<gene>
    <name evidence="1" type="ORF">L1987_35320</name>
</gene>
<sequence>MQPKTSERLSGKVDMVGSMKENSPSMENISSTVISQACGTLNYLEPEYIRTGFVTKKSDVYSFGMDREQRPLIGVVKKELEETLIIQIQHEEMERLKSLSISCEDDITDDEYWKTKLPNRYQRYIQRSDKPLHYTNKKQLYLFVRVSFVITANCGFRYTLSLSLSLSLSLYESRFHEVKILGYASSYSFTCALQLQMFSPQNMYACYLVFKIEHNKQPHDNRLFAAEYGLGRRLLGTVLVHMNVFSRNKATIKPTSEHQEPGTKGLEMKHDGLGYDIESWIEERNDGWMEVMLSKPLERLEDHSTLKVRLSVLCGSFGGIIVQGIE</sequence>
<protein>
    <submittedName>
        <fullName evidence="1">Uncharacterized protein</fullName>
    </submittedName>
</protein>
<comment type="caution">
    <text evidence="1">The sequence shown here is derived from an EMBL/GenBank/DDBJ whole genome shotgun (WGS) entry which is preliminary data.</text>
</comment>
<proteinExistence type="predicted"/>
<dbReference type="Proteomes" id="UP001056120">
    <property type="component" value="Linkage Group LG11"/>
</dbReference>
<accession>A0ACB9HWA1</accession>